<dbReference type="InterPro" id="IPR051396">
    <property type="entry name" value="Bact_Antivir_Def_Nuclease"/>
</dbReference>
<dbReference type="PANTHER" id="PTHR43581:SF2">
    <property type="entry name" value="EXCINUCLEASE ATPASE SUBUNIT"/>
    <property type="match status" value="1"/>
</dbReference>
<dbReference type="Pfam" id="PF13476">
    <property type="entry name" value="AAA_23"/>
    <property type="match status" value="1"/>
</dbReference>
<dbReference type="InterPro" id="IPR038729">
    <property type="entry name" value="Rad50/SbcC_AAA"/>
</dbReference>
<dbReference type="AlphaFoldDB" id="A0A1S9U4T0"/>
<dbReference type="InterPro" id="IPR027417">
    <property type="entry name" value="P-loop_NTPase"/>
</dbReference>
<dbReference type="EMBL" id="MUAL01000146">
    <property type="protein sequence ID" value="OOR17059.1"/>
    <property type="molecule type" value="Genomic_DNA"/>
</dbReference>
<dbReference type="InterPro" id="IPR003959">
    <property type="entry name" value="ATPase_AAA_core"/>
</dbReference>
<dbReference type="InterPro" id="IPR003593">
    <property type="entry name" value="AAA+_ATPase"/>
</dbReference>
<dbReference type="SMART" id="SM00382">
    <property type="entry name" value="AAA"/>
    <property type="match status" value="1"/>
</dbReference>
<gene>
    <name evidence="2" type="ORF">BW892_27895</name>
</gene>
<feature type="domain" description="AAA+ ATPase" evidence="1">
    <location>
        <begin position="324"/>
        <end position="585"/>
    </location>
</feature>
<dbReference type="Gene3D" id="3.40.50.300">
    <property type="entry name" value="P-loop containing nucleotide triphosphate hydrolases"/>
    <property type="match status" value="1"/>
</dbReference>
<dbReference type="RefSeq" id="WP_078182235.1">
    <property type="nucleotide sequence ID" value="NZ_MUAL01000146.1"/>
</dbReference>
<dbReference type="Proteomes" id="UP000191124">
    <property type="component" value="Unassembled WGS sequence"/>
</dbReference>
<dbReference type="PANTHER" id="PTHR43581">
    <property type="entry name" value="ATP/GTP PHOSPHATASE"/>
    <property type="match status" value="1"/>
</dbReference>
<dbReference type="Gene3D" id="1.10.30.50">
    <property type="match status" value="1"/>
</dbReference>
<proteinExistence type="predicted"/>
<protein>
    <recommendedName>
        <fullName evidence="1">AAA+ ATPase domain-containing protein</fullName>
    </recommendedName>
</protein>
<dbReference type="GO" id="GO:0016887">
    <property type="term" value="F:ATP hydrolysis activity"/>
    <property type="evidence" value="ECO:0007669"/>
    <property type="project" value="InterPro"/>
</dbReference>
<dbReference type="GO" id="GO:0005524">
    <property type="term" value="F:ATP binding"/>
    <property type="evidence" value="ECO:0007669"/>
    <property type="project" value="InterPro"/>
</dbReference>
<evidence type="ECO:0000259" key="1">
    <source>
        <dbReference type="SMART" id="SM00382"/>
    </source>
</evidence>
<evidence type="ECO:0000313" key="2">
    <source>
        <dbReference type="EMBL" id="OOR17059.1"/>
    </source>
</evidence>
<dbReference type="Pfam" id="PF13304">
    <property type="entry name" value="AAA_21"/>
    <property type="match status" value="1"/>
</dbReference>
<evidence type="ECO:0000313" key="3">
    <source>
        <dbReference type="Proteomes" id="UP000191124"/>
    </source>
</evidence>
<reference evidence="2 3" key="1">
    <citation type="submission" date="2017-01" db="EMBL/GenBank/DDBJ databases">
        <title>Bacillus cereus isolates.</title>
        <authorList>
            <person name="Beno S.M."/>
        </authorList>
    </citation>
    <scope>NUCLEOTIDE SEQUENCE [LARGE SCALE GENOMIC DNA]</scope>
    <source>
        <strain evidence="2 3">FSL M7-1219</strain>
    </source>
</reference>
<sequence length="718" mass="83951">MIHVNRGSEPKEFFDSDVVKNEKKKINEFYNKDLIVLSQQKYDFNNVRRLLRHHNFMNSFVNTFNHKCAYCERRISNPQVEHFRPKSGAVNTSLKKEFSPLHYGWLALEWSNLYCACQECNVSKRNYFPVMQQRAGLGNKEEILKEEKLLLDPCVDYPEEHLYFNADGSVSSLSYIGEITIKILDLNSMMLIEMRYHCIENLKLKLNLLCDLIEHKHVEQLIVLKDSILSEFNDESEYLAWKYQYFKEFVLSKPDILRFLEKDKKWKIIIEVANRYSDKSYLKHDGDVKENSYVKRPWIRRIEVHNLRGIHNFEIAFDIENKEEANWLMLLGENGTGKSTLLQAMALVFMDANARRKININAKDFVSIGKQQGYVNIYLTGKEKCYTLNFSVHSKTFKVYKPDEGEDEMILLGYGSTRLFPMKKNKYKKEKNLERLFDPFIPLVDVKDWLCSLDDIEFDQVAVTIKALLPISADTLLKRDINKKEVYIEEGKRVSLNDLSHGYKSVIALTCDIMKGLQDDVSSSHIAEGIVLIDEIDAHLHPKWKMLIVKNLREHFPRIQFIVTSHDPLCLKGICENEIAILVKNPNSLITTVQTEGLPSPKGMRVDQILTSEFFGLGSTIDPEIEKEVNRYYELLAIKERTEEEEEDLKNLKERLDKKYSYMGNSPRERMMYEIIDEYLAQKNCSSIEGLKLSLYENTKQKIRQIWGSVEQEGDYSK</sequence>
<comment type="caution">
    <text evidence="2">The sequence shown here is derived from an EMBL/GenBank/DDBJ whole genome shotgun (WGS) entry which is preliminary data.</text>
</comment>
<dbReference type="SUPFAM" id="SSF52540">
    <property type="entry name" value="P-loop containing nucleoside triphosphate hydrolases"/>
    <property type="match status" value="1"/>
</dbReference>
<accession>A0A1S9U4T0</accession>
<organism evidence="2 3">
    <name type="scientific">Bacillus cereus</name>
    <dbReference type="NCBI Taxonomy" id="1396"/>
    <lineage>
        <taxon>Bacteria</taxon>
        <taxon>Bacillati</taxon>
        <taxon>Bacillota</taxon>
        <taxon>Bacilli</taxon>
        <taxon>Bacillales</taxon>
        <taxon>Bacillaceae</taxon>
        <taxon>Bacillus</taxon>
        <taxon>Bacillus cereus group</taxon>
    </lineage>
</organism>
<name>A0A1S9U4T0_BACCE</name>